<feature type="region of interest" description="Disordered" evidence="5">
    <location>
        <begin position="854"/>
        <end position="893"/>
    </location>
</feature>
<evidence type="ECO:0000313" key="7">
    <source>
        <dbReference type="Proteomes" id="UP000472263"/>
    </source>
</evidence>
<feature type="compositionally biased region" description="Polar residues" evidence="5">
    <location>
        <begin position="466"/>
        <end position="480"/>
    </location>
</feature>
<dbReference type="Ensembl" id="ENSMMDT00005035866.1">
    <property type="protein sequence ID" value="ENSMMDP00005035093.1"/>
    <property type="gene ID" value="ENSMMDG00005016477.1"/>
</dbReference>
<dbReference type="GO" id="GO:0015629">
    <property type="term" value="C:actin cytoskeleton"/>
    <property type="evidence" value="ECO:0007669"/>
    <property type="project" value="TreeGrafter"/>
</dbReference>
<dbReference type="AlphaFoldDB" id="A0A667Z8Z0"/>
<reference evidence="6" key="3">
    <citation type="submission" date="2025-09" db="UniProtKB">
        <authorList>
            <consortium name="Ensembl"/>
        </authorList>
    </citation>
    <scope>IDENTIFICATION</scope>
</reference>
<dbReference type="PANTHER" id="PTHR16091">
    <property type="entry name" value="TTC17 PROTEIN"/>
    <property type="match status" value="1"/>
</dbReference>
<dbReference type="PANTHER" id="PTHR16091:SF1">
    <property type="entry name" value="TETRATRICOPEPTIDE REPEAT PROTEIN 17"/>
    <property type="match status" value="1"/>
</dbReference>
<evidence type="ECO:0000256" key="5">
    <source>
        <dbReference type="SAM" id="MobiDB-lite"/>
    </source>
</evidence>
<proteinExistence type="predicted"/>
<dbReference type="Pfam" id="PF07719">
    <property type="entry name" value="TPR_2"/>
    <property type="match status" value="1"/>
</dbReference>
<sequence length="1144" mass="128186">MKIISAHLLNCWLSISRKTSAQGKLFILLCVLLVESGGATTHWVVTEDGKIQQQVDSPLNLKHPHDVVIFMRQETRVNYLKKLEKQLVAQKIHIEENEDRDTGLEQRHYKEDSDCVMAKVPLGDLDLYDGTYISLESKNISPEEYLDARSPLPPDLERPDCAKVFELPYSIHAFQHLRGVQERANLTSPLLSKEDPIFSSLSHKLGRSIDEVGHRIHQGLLRNSSSWVLYNLASFYWRMKNEPRKSVDCVVRALHFSPRQHKDVALVNMANILHRAHFSADAAILAHAALDLTSDLFTSHYTLGNIYAMLGEYNHSVLCYEQALQAQPGFEQALRRKHAVLCQQKLEQRLEAQHRSLQRTLNELKEYQKQHDHYLHQQEALDKHKLLQEEQILRNIIHETQMAKEAQLGNHQMCRLGQQQRNLFCPFDLPVRYHRGDLFEHVHYVQFGEEVSVASSVALVSDRSSNQTAASPQLHPSVSGDQDPADIQRILWPRRTDCAHEFPSVPPAHLLPTFYLPPETQGLRIMCSVIDYDVSFLSVRAQRKQVRESCSSIPLCWAPRPPANAPRWQIHNEAALFWRAKGNGSRALQCLRQALGSAPPSHRHLALSNAANLLLHHGLATHAHTLLEQALALNSSEPHTLLSLVSVQLAQGNMTGALALFRHILEKALSSSSSSSFTGCEQCRASLPLLRCLQFYPFLYNLSHRQPCGYVKCDIYISIAFSFQQHCKIQPTETGLDDSLPETVVLDSNGSGEAAGQQRASPSASGAAKASTPLVGVAEGEDEWQLKEDLMGAFEGALDVGGKRGDLRGIRVLKNDRVMGARAGGGPCFGNCEDDEGAEWITFQVKRVRKAKVEGAESVTGSDESQQGESLPGGHSVLEISGPTIPSPGPSGRWKDYTSLGWPGPEECQRTRRVDLTTVASTWLAVSAKNIDITEHIDFATPLQEPAAEPLCNANLAASMHTLDHLAGVANRAAIHYTGESQLREVLQNLGKDKFSPQSFEQVGTRIAKVLEKNQTSWVLSSMAALYWRVKGQGKRAIDCLRQALNYAPHHMKDVPLISLANIFQNARLWEDALTVARMAVEIAPHFVVNHFTLANVYIAMEEFEKAMRWYESTLKLQPEFAPAKDRLRTIQCYLLTKRERRQP</sequence>
<dbReference type="InterPro" id="IPR013105">
    <property type="entry name" value="TPR_2"/>
</dbReference>
<organism evidence="6 7">
    <name type="scientific">Myripristis murdjan</name>
    <name type="common">pinecone soldierfish</name>
    <dbReference type="NCBI Taxonomy" id="586833"/>
    <lineage>
        <taxon>Eukaryota</taxon>
        <taxon>Metazoa</taxon>
        <taxon>Chordata</taxon>
        <taxon>Craniata</taxon>
        <taxon>Vertebrata</taxon>
        <taxon>Euteleostomi</taxon>
        <taxon>Actinopterygii</taxon>
        <taxon>Neopterygii</taxon>
        <taxon>Teleostei</taxon>
        <taxon>Neoteleostei</taxon>
        <taxon>Acanthomorphata</taxon>
        <taxon>Holocentriformes</taxon>
        <taxon>Holocentridae</taxon>
        <taxon>Myripristis</taxon>
    </lineage>
</organism>
<dbReference type="Pfam" id="PF13176">
    <property type="entry name" value="TPR_7"/>
    <property type="match status" value="1"/>
</dbReference>
<feature type="repeat" description="TPR" evidence="3">
    <location>
        <begin position="1088"/>
        <end position="1121"/>
    </location>
</feature>
<protein>
    <submittedName>
        <fullName evidence="6">Tetratricopeptide repeat domain 17</fullName>
    </submittedName>
</protein>
<dbReference type="SUPFAM" id="SSF48452">
    <property type="entry name" value="TPR-like"/>
    <property type="match status" value="1"/>
</dbReference>
<evidence type="ECO:0000256" key="3">
    <source>
        <dbReference type="PROSITE-ProRule" id="PRU00339"/>
    </source>
</evidence>
<keyword evidence="4" id="KW-0175">Coiled coil</keyword>
<dbReference type="GeneTree" id="ENSGT00390000006196"/>
<feature type="repeat" description="TPR" evidence="3">
    <location>
        <begin position="297"/>
        <end position="330"/>
    </location>
</feature>
<feature type="region of interest" description="Disordered" evidence="5">
    <location>
        <begin position="747"/>
        <end position="772"/>
    </location>
</feature>
<keyword evidence="2 3" id="KW-0802">TPR repeat</keyword>
<dbReference type="Proteomes" id="UP000472263">
    <property type="component" value="Chromosome 3"/>
</dbReference>
<feature type="compositionally biased region" description="Polar residues" evidence="5">
    <location>
        <begin position="859"/>
        <end position="869"/>
    </location>
</feature>
<evidence type="ECO:0000256" key="2">
    <source>
        <dbReference type="ARBA" id="ARBA00022803"/>
    </source>
</evidence>
<evidence type="ECO:0000256" key="4">
    <source>
        <dbReference type="SAM" id="Coils"/>
    </source>
</evidence>
<name>A0A667Z8Z0_9TELE</name>
<keyword evidence="1" id="KW-0677">Repeat</keyword>
<dbReference type="InterPro" id="IPR052630">
    <property type="entry name" value="TTC17"/>
</dbReference>
<dbReference type="SMART" id="SM00028">
    <property type="entry name" value="TPR"/>
    <property type="match status" value="7"/>
</dbReference>
<reference evidence="6" key="1">
    <citation type="submission" date="2019-06" db="EMBL/GenBank/DDBJ databases">
        <authorList>
            <consortium name="Wellcome Sanger Institute Data Sharing"/>
        </authorList>
    </citation>
    <scope>NUCLEOTIDE SEQUENCE [LARGE SCALE GENOMIC DNA]</scope>
</reference>
<dbReference type="GO" id="GO:0044782">
    <property type="term" value="P:cilium organization"/>
    <property type="evidence" value="ECO:0007669"/>
    <property type="project" value="TreeGrafter"/>
</dbReference>
<dbReference type="PROSITE" id="PS50005">
    <property type="entry name" value="TPR"/>
    <property type="match status" value="2"/>
</dbReference>
<dbReference type="Gene3D" id="1.25.40.10">
    <property type="entry name" value="Tetratricopeptide repeat domain"/>
    <property type="match status" value="3"/>
</dbReference>
<feature type="region of interest" description="Disordered" evidence="5">
    <location>
        <begin position="464"/>
        <end position="483"/>
    </location>
</feature>
<dbReference type="InterPro" id="IPR011990">
    <property type="entry name" value="TPR-like_helical_dom_sf"/>
</dbReference>
<feature type="compositionally biased region" description="Low complexity" evidence="5">
    <location>
        <begin position="760"/>
        <end position="771"/>
    </location>
</feature>
<reference evidence="6" key="2">
    <citation type="submission" date="2025-08" db="UniProtKB">
        <authorList>
            <consortium name="Ensembl"/>
        </authorList>
    </citation>
    <scope>IDENTIFICATION</scope>
</reference>
<dbReference type="InterPro" id="IPR019734">
    <property type="entry name" value="TPR_rpt"/>
</dbReference>
<feature type="coiled-coil region" evidence="4">
    <location>
        <begin position="343"/>
        <end position="377"/>
    </location>
</feature>
<dbReference type="GO" id="GO:0030041">
    <property type="term" value="P:actin filament polymerization"/>
    <property type="evidence" value="ECO:0007669"/>
    <property type="project" value="TreeGrafter"/>
</dbReference>
<gene>
    <name evidence="6" type="primary">TTC17</name>
    <name evidence="6" type="synonym">ttc17</name>
</gene>
<accession>A0A667Z8Z0</accession>
<dbReference type="GO" id="GO:0005737">
    <property type="term" value="C:cytoplasm"/>
    <property type="evidence" value="ECO:0007669"/>
    <property type="project" value="TreeGrafter"/>
</dbReference>
<evidence type="ECO:0000256" key="1">
    <source>
        <dbReference type="ARBA" id="ARBA00022737"/>
    </source>
</evidence>
<evidence type="ECO:0000313" key="6">
    <source>
        <dbReference type="Ensembl" id="ENSMMDP00005035093.1"/>
    </source>
</evidence>
<keyword evidence="7" id="KW-1185">Reference proteome</keyword>